<feature type="domain" description="Acyl-protein synthetase LuxE" evidence="1">
    <location>
        <begin position="23"/>
        <end position="346"/>
    </location>
</feature>
<protein>
    <recommendedName>
        <fullName evidence="1">Acyl-protein synthetase LuxE domain-containing protein</fullName>
    </recommendedName>
</protein>
<accession>A0ABT5ZKC9</accession>
<dbReference type="Pfam" id="PF04443">
    <property type="entry name" value="LuxE"/>
    <property type="match status" value="1"/>
</dbReference>
<dbReference type="Proteomes" id="UP001216579">
    <property type="component" value="Unassembled WGS sequence"/>
</dbReference>
<dbReference type="Gene3D" id="3.40.50.12780">
    <property type="entry name" value="N-terminal domain of ligase-like"/>
    <property type="match status" value="1"/>
</dbReference>
<dbReference type="InterPro" id="IPR042099">
    <property type="entry name" value="ANL_N_sf"/>
</dbReference>
<keyword evidence="3" id="KW-1185">Reference proteome</keyword>
<name>A0ABT5ZKC9_9ACTN</name>
<comment type="caution">
    <text evidence="2">The sequence shown here is derived from an EMBL/GenBank/DDBJ whole genome shotgun (WGS) entry which is preliminary data.</text>
</comment>
<reference evidence="2 3" key="1">
    <citation type="submission" date="2023-03" db="EMBL/GenBank/DDBJ databases">
        <title>Draft genome sequence of Streptomyces sp. RB6PN23 isolated from peat swamp forest in Thailand.</title>
        <authorList>
            <person name="Klaysubun C."/>
            <person name="Duangmal K."/>
        </authorList>
    </citation>
    <scope>NUCLEOTIDE SEQUENCE [LARGE SCALE GENOMIC DNA]</scope>
    <source>
        <strain evidence="2 3">RB6PN23</strain>
    </source>
</reference>
<evidence type="ECO:0000313" key="2">
    <source>
        <dbReference type="EMBL" id="MDF3290280.1"/>
    </source>
</evidence>
<dbReference type="EMBL" id="JARJBC010000007">
    <property type="protein sequence ID" value="MDF3290280.1"/>
    <property type="molecule type" value="Genomic_DNA"/>
</dbReference>
<dbReference type="RefSeq" id="WP_276093717.1">
    <property type="nucleotide sequence ID" value="NZ_JARJBC010000007.1"/>
</dbReference>
<proteinExistence type="predicted"/>
<evidence type="ECO:0000313" key="3">
    <source>
        <dbReference type="Proteomes" id="UP001216579"/>
    </source>
</evidence>
<organism evidence="2 3">
    <name type="scientific">Streptomyces silvisoli</name>
    <dbReference type="NCBI Taxonomy" id="3034235"/>
    <lineage>
        <taxon>Bacteria</taxon>
        <taxon>Bacillati</taxon>
        <taxon>Actinomycetota</taxon>
        <taxon>Actinomycetes</taxon>
        <taxon>Kitasatosporales</taxon>
        <taxon>Streptomycetaceae</taxon>
        <taxon>Streptomyces</taxon>
    </lineage>
</organism>
<gene>
    <name evidence="2" type="ORF">P3G67_13695</name>
</gene>
<evidence type="ECO:0000259" key="1">
    <source>
        <dbReference type="Pfam" id="PF04443"/>
    </source>
</evidence>
<dbReference type="InterPro" id="IPR007534">
    <property type="entry name" value="LuxE"/>
</dbReference>
<dbReference type="SUPFAM" id="SSF56801">
    <property type="entry name" value="Acetyl-CoA synthetase-like"/>
    <property type="match status" value="1"/>
</dbReference>
<sequence length="348" mass="38585">MTGQASRPERELNILESVRELTTHHLANCLEYARISRALGFPAVSEISNLVDLPWLPVRLFKTHSLKSIRNEAVFKVLTSSGTTGQPSRIFLDRAAAAAHQRAMFESLRPVVGSSRLPMLIVDQRSTVSEGGSLSARAAGALGLMLLGRHHTFLMDEHGKTDTGALHSFLDQHADRPFLIFGFTYLVWTRLYEVARKEGVDLSEGVLLHSGGWKKMVDLAVNDDEFRRAFRAVGLERVYNFYGMVEQIGSIFVEGERTRQLYCPAHADVIIRDPETWQEAPVGRPGVIEIISALPRSYPGHVLLTEDMGVVHGIDDGDLPGKRFSVLGRLPRSAPRGCSDTFQEAVQS</sequence>